<feature type="domain" description="Glycosyl transferase family 1" evidence="1">
    <location>
        <begin position="177"/>
        <end position="334"/>
    </location>
</feature>
<dbReference type="Proteomes" id="UP000033121">
    <property type="component" value="Unassembled WGS sequence"/>
</dbReference>
<sequence length="362" mass="41804">MEKGKQEVFSAVLHIGEDHVHFRGGIGAVLATYKKFFPAFRAIGTQRRISNIGKVFYFAQNYIRMWWTLLTRPEIKLLHIHGSFGQSVYRKAVVAFTAKSIFRKKFIYHIHSSEYILKYDAGSGLYKKFCHYLLDHADVVGCLTPKWEEQYRQKFGLTNTRVMYNLIAPPAAIDFPRAHKDPAEPLKLLFLGLIDEKKGVFDMVEMARRHRAALEGKLTIFLGGVGKTDRLKEEISRDSLENILDYRGWINETGKNQYFRNVDGFILPSYNEGLPICILEAMSYGLPVMASRVGGIPEIMEDRVNGFLFERGDQEAMFAAINQYVENNYLLEQHSKESLRLIRHFYPEEVVPQMEALYRSLL</sequence>
<dbReference type="EMBL" id="BBWV01000002">
    <property type="protein sequence ID" value="GAO43254.1"/>
    <property type="molecule type" value="Genomic_DNA"/>
</dbReference>
<dbReference type="SUPFAM" id="SSF53756">
    <property type="entry name" value="UDP-Glycosyltransferase/glycogen phosphorylase"/>
    <property type="match status" value="1"/>
</dbReference>
<evidence type="ECO:0000313" key="2">
    <source>
        <dbReference type="EMBL" id="GAO43254.1"/>
    </source>
</evidence>
<keyword evidence="3" id="KW-1185">Reference proteome</keyword>
<dbReference type="AlphaFoldDB" id="A0A0E9N077"/>
<evidence type="ECO:0000259" key="1">
    <source>
        <dbReference type="Pfam" id="PF00534"/>
    </source>
</evidence>
<dbReference type="InterPro" id="IPR001296">
    <property type="entry name" value="Glyco_trans_1"/>
</dbReference>
<accession>A0A0E9N077</accession>
<dbReference type="PANTHER" id="PTHR12526">
    <property type="entry name" value="GLYCOSYLTRANSFERASE"/>
    <property type="match status" value="1"/>
</dbReference>
<protein>
    <submittedName>
        <fullName evidence="2">Putative glycosyltransferase</fullName>
    </submittedName>
</protein>
<dbReference type="OrthoDB" id="7560678at2"/>
<evidence type="ECO:0000313" key="3">
    <source>
        <dbReference type="Proteomes" id="UP000033121"/>
    </source>
</evidence>
<gene>
    <name evidence="2" type="ORF">FPE01S_02_03580</name>
</gene>
<dbReference type="STRING" id="1220578.FPE01S_02_03580"/>
<dbReference type="CDD" id="cd03801">
    <property type="entry name" value="GT4_PimA-like"/>
    <property type="match status" value="1"/>
</dbReference>
<dbReference type="RefSeq" id="WP_046369162.1">
    <property type="nucleotide sequence ID" value="NZ_BBWV01000002.1"/>
</dbReference>
<dbReference type="GO" id="GO:0016757">
    <property type="term" value="F:glycosyltransferase activity"/>
    <property type="evidence" value="ECO:0007669"/>
    <property type="project" value="InterPro"/>
</dbReference>
<dbReference type="Pfam" id="PF00534">
    <property type="entry name" value="Glycos_transf_1"/>
    <property type="match status" value="1"/>
</dbReference>
<organism evidence="2 3">
    <name type="scientific">Flavihumibacter petaseus NBRC 106054</name>
    <dbReference type="NCBI Taxonomy" id="1220578"/>
    <lineage>
        <taxon>Bacteria</taxon>
        <taxon>Pseudomonadati</taxon>
        <taxon>Bacteroidota</taxon>
        <taxon>Chitinophagia</taxon>
        <taxon>Chitinophagales</taxon>
        <taxon>Chitinophagaceae</taxon>
        <taxon>Flavihumibacter</taxon>
    </lineage>
</organism>
<comment type="caution">
    <text evidence="2">The sequence shown here is derived from an EMBL/GenBank/DDBJ whole genome shotgun (WGS) entry which is preliminary data.</text>
</comment>
<proteinExistence type="predicted"/>
<keyword evidence="2" id="KW-0808">Transferase</keyword>
<reference evidence="2 3" key="1">
    <citation type="submission" date="2015-04" db="EMBL/GenBank/DDBJ databases">
        <title>Whole genome shotgun sequence of Flavihumibacter petaseus NBRC 106054.</title>
        <authorList>
            <person name="Miyazawa S."/>
            <person name="Hosoyama A."/>
            <person name="Hashimoto M."/>
            <person name="Noguchi M."/>
            <person name="Tsuchikane K."/>
            <person name="Ohji S."/>
            <person name="Yamazoe A."/>
            <person name="Ichikawa N."/>
            <person name="Kimura A."/>
            <person name="Fujita N."/>
        </authorList>
    </citation>
    <scope>NUCLEOTIDE SEQUENCE [LARGE SCALE GENOMIC DNA]</scope>
    <source>
        <strain evidence="2 3">NBRC 106054</strain>
    </source>
</reference>
<name>A0A0E9N077_9BACT</name>
<dbReference type="Gene3D" id="3.40.50.2000">
    <property type="entry name" value="Glycogen Phosphorylase B"/>
    <property type="match status" value="2"/>
</dbReference>